<keyword evidence="1" id="KW-0812">Transmembrane</keyword>
<dbReference type="Proteomes" id="UP000232638">
    <property type="component" value="Chromosome"/>
</dbReference>
<feature type="transmembrane region" description="Helical" evidence="1">
    <location>
        <begin position="105"/>
        <end position="129"/>
    </location>
</feature>
<sequence>MSILKNIVDGLHGSKIEGLARTFTRLGWSGFWLQLLLGSIPVVLMFYIFVFSGSLSGPRNGLPIVEFLSTANLLVLLFTIVWFYRYVGLGKRIADPQTRPTESAVIATVWTGLVASSLGILFAMLVMLLDVAQLLFYFLSAPQAGIPTLQTTTVGTTASWVSAVDLVSLMALLLTLAAEVITLVLGLWLMFRTSQCAGEFPESA</sequence>
<gene>
    <name evidence="2" type="ORF">THSYN_14785</name>
</gene>
<organism evidence="2 3">
    <name type="scientific">Candidatus Thiodictyon syntrophicum</name>
    <dbReference type="NCBI Taxonomy" id="1166950"/>
    <lineage>
        <taxon>Bacteria</taxon>
        <taxon>Pseudomonadati</taxon>
        <taxon>Pseudomonadota</taxon>
        <taxon>Gammaproteobacteria</taxon>
        <taxon>Chromatiales</taxon>
        <taxon>Chromatiaceae</taxon>
        <taxon>Thiodictyon</taxon>
    </lineage>
</organism>
<dbReference type="KEGG" id="tsy:THSYN_14785"/>
<evidence type="ECO:0000313" key="2">
    <source>
        <dbReference type="EMBL" id="AUB82088.1"/>
    </source>
</evidence>
<feature type="transmembrane region" description="Helical" evidence="1">
    <location>
        <begin position="169"/>
        <end position="191"/>
    </location>
</feature>
<proteinExistence type="predicted"/>
<feature type="transmembrane region" description="Helical" evidence="1">
    <location>
        <begin position="31"/>
        <end position="52"/>
    </location>
</feature>
<dbReference type="RefSeq" id="WP_236848569.1">
    <property type="nucleotide sequence ID" value="NZ_CP020370.1"/>
</dbReference>
<feature type="transmembrane region" description="Helical" evidence="1">
    <location>
        <begin position="64"/>
        <end position="84"/>
    </location>
</feature>
<evidence type="ECO:0000313" key="3">
    <source>
        <dbReference type="Proteomes" id="UP000232638"/>
    </source>
</evidence>
<evidence type="ECO:0000256" key="1">
    <source>
        <dbReference type="SAM" id="Phobius"/>
    </source>
</evidence>
<protein>
    <recommendedName>
        <fullName evidence="4">DUF3611 family protein</fullName>
    </recommendedName>
</protein>
<accession>A0A2K8U908</accession>
<dbReference type="EMBL" id="CP020370">
    <property type="protein sequence ID" value="AUB82088.1"/>
    <property type="molecule type" value="Genomic_DNA"/>
</dbReference>
<dbReference type="InterPro" id="IPR022051">
    <property type="entry name" value="DUF3611"/>
</dbReference>
<dbReference type="AlphaFoldDB" id="A0A2K8U908"/>
<keyword evidence="1" id="KW-1133">Transmembrane helix</keyword>
<name>A0A2K8U908_9GAMM</name>
<keyword evidence="3" id="KW-1185">Reference proteome</keyword>
<reference evidence="2 3" key="1">
    <citation type="submission" date="2017-03" db="EMBL/GenBank/DDBJ databases">
        <title>Complete genome sequence of Candidatus 'Thiodictyon syntrophicum' sp. nov. strain Cad16T, a photolithoautotroph purple sulfur bacterium isolated from an alpine meromictic lake.</title>
        <authorList>
            <person name="Luedin S.M."/>
            <person name="Pothier J.F."/>
            <person name="Danza F."/>
            <person name="Storelli N."/>
            <person name="Wittwer M."/>
            <person name="Tonolla M."/>
        </authorList>
    </citation>
    <scope>NUCLEOTIDE SEQUENCE [LARGE SCALE GENOMIC DNA]</scope>
    <source>
        <strain evidence="2 3">Cad16T</strain>
    </source>
</reference>
<keyword evidence="1" id="KW-0472">Membrane</keyword>
<evidence type="ECO:0008006" key="4">
    <source>
        <dbReference type="Google" id="ProtNLM"/>
    </source>
</evidence>
<dbReference type="Pfam" id="PF12263">
    <property type="entry name" value="DUF3611"/>
    <property type="match status" value="1"/>
</dbReference>